<dbReference type="PANTHER" id="PTHR47377:SF3">
    <property type="entry name" value="RHODANESE-LIKE DOMAIN-CONTAINING PROTEIN 4A, CHLOROPLASTIC"/>
    <property type="match status" value="1"/>
</dbReference>
<accession>A0A5N5NQZ3</accession>
<feature type="compositionally biased region" description="Low complexity" evidence="1">
    <location>
        <begin position="1"/>
        <end position="14"/>
    </location>
</feature>
<protein>
    <recommendedName>
        <fullName evidence="4">Rhodanese domain-containing protein</fullName>
    </recommendedName>
</protein>
<feature type="region of interest" description="Disordered" evidence="1">
    <location>
        <begin position="277"/>
        <end position="310"/>
    </location>
</feature>
<dbReference type="PANTHER" id="PTHR47377">
    <property type="entry name" value="RHODANESE-LIKE DOMAIN-CONTAINING PROTEIN 4, CHLOROPLASTIC"/>
    <property type="match status" value="1"/>
</dbReference>
<feature type="compositionally biased region" description="Polar residues" evidence="1">
    <location>
        <begin position="291"/>
        <end position="310"/>
    </location>
</feature>
<name>A0A5N5NQZ3_9ROSI</name>
<dbReference type="EMBL" id="VDCV01000002">
    <property type="protein sequence ID" value="KAB5569722.1"/>
    <property type="molecule type" value="Genomic_DNA"/>
</dbReference>
<keyword evidence="3" id="KW-1185">Reference proteome</keyword>
<organism evidence="2 3">
    <name type="scientific">Salix brachista</name>
    <dbReference type="NCBI Taxonomy" id="2182728"/>
    <lineage>
        <taxon>Eukaryota</taxon>
        <taxon>Viridiplantae</taxon>
        <taxon>Streptophyta</taxon>
        <taxon>Embryophyta</taxon>
        <taxon>Tracheophyta</taxon>
        <taxon>Spermatophyta</taxon>
        <taxon>Magnoliopsida</taxon>
        <taxon>eudicotyledons</taxon>
        <taxon>Gunneridae</taxon>
        <taxon>Pentapetalae</taxon>
        <taxon>rosids</taxon>
        <taxon>fabids</taxon>
        <taxon>Malpighiales</taxon>
        <taxon>Salicaceae</taxon>
        <taxon>Saliceae</taxon>
        <taxon>Salix</taxon>
    </lineage>
</organism>
<evidence type="ECO:0000313" key="2">
    <source>
        <dbReference type="EMBL" id="KAB5569722.1"/>
    </source>
</evidence>
<gene>
    <name evidence="2" type="ORF">DKX38_003515</name>
</gene>
<evidence type="ECO:0000313" key="3">
    <source>
        <dbReference type="Proteomes" id="UP000326939"/>
    </source>
</evidence>
<dbReference type="SUPFAM" id="SSF52821">
    <property type="entry name" value="Rhodanese/Cell cycle control phosphatase"/>
    <property type="match status" value="1"/>
</dbReference>
<dbReference type="AlphaFoldDB" id="A0A5N5NQZ3"/>
<reference evidence="3" key="1">
    <citation type="journal article" date="2019" name="Gigascience">
        <title>De novo genome assembly of the endangered Acer yangbiense, a plant species with extremely small populations endemic to Yunnan Province, China.</title>
        <authorList>
            <person name="Yang J."/>
            <person name="Wariss H.M."/>
            <person name="Tao L."/>
            <person name="Zhang R."/>
            <person name="Yun Q."/>
            <person name="Hollingsworth P."/>
            <person name="Dao Z."/>
            <person name="Luo G."/>
            <person name="Guo H."/>
            <person name="Ma Y."/>
            <person name="Sun W."/>
        </authorList>
    </citation>
    <scope>NUCLEOTIDE SEQUENCE [LARGE SCALE GENOMIC DNA]</scope>
    <source>
        <strain evidence="3">cv. br00</strain>
    </source>
</reference>
<evidence type="ECO:0000256" key="1">
    <source>
        <dbReference type="SAM" id="MobiDB-lite"/>
    </source>
</evidence>
<evidence type="ECO:0008006" key="4">
    <source>
        <dbReference type="Google" id="ProtNLM"/>
    </source>
</evidence>
<dbReference type="InterPro" id="IPR044240">
    <property type="entry name" value="STR4-like"/>
</dbReference>
<dbReference type="Proteomes" id="UP000326939">
    <property type="component" value="Chromosome 2"/>
</dbReference>
<comment type="caution">
    <text evidence="2">The sequence shown here is derived from an EMBL/GenBank/DDBJ whole genome shotgun (WGS) entry which is preliminary data.</text>
</comment>
<dbReference type="Gene3D" id="3.40.250.10">
    <property type="entry name" value="Rhodanese-like domain"/>
    <property type="match status" value="1"/>
</dbReference>
<dbReference type="InterPro" id="IPR036873">
    <property type="entry name" value="Rhodanese-like_dom_sf"/>
</dbReference>
<proteinExistence type="predicted"/>
<sequence>MESLSILLSSSPPIQNHPKTLKPATISKPNSHISKFTFSRESALQIPLSLVSKNTTFSFTTIQLFTSLPCLASETLTSQTGQVSEKINLESILISIDDFFNKNPFFVAGCTFIWLVVIPLAEEYLRKYKFISAIDAFRKLRDNPDAQLLDIRDRRSVVALGSPILKMFNKSVVQVEFSEGDEDRFVKNVLKNFQDPANTTLCILDKYNGTTGSFDGDSMRVAELLFKNGFKEAYAIRGGVRGKKGWLEIQETLLPPSIHMKPKKKKKKAKISQLGVNGGVAQQNDGEDGMPSSTSLPLEESQSVDNGHINKSMTSTRVEIDFRSPYPNLATVLSKWVKETGGECLQLLPRIPRFETSIFPDAVKAMRLMQLVALNWLLLLG</sequence>
<feature type="region of interest" description="Disordered" evidence="1">
    <location>
        <begin position="1"/>
        <end position="22"/>
    </location>
</feature>